<feature type="coiled-coil region" evidence="1">
    <location>
        <begin position="16"/>
        <end position="50"/>
    </location>
</feature>
<dbReference type="InterPro" id="IPR010870">
    <property type="entry name" value="Porin_O/P"/>
</dbReference>
<keyword evidence="1" id="KW-0175">Coiled coil</keyword>
<dbReference type="Gene3D" id="2.40.160.10">
    <property type="entry name" value="Porin"/>
    <property type="match status" value="1"/>
</dbReference>
<dbReference type="EMBL" id="BAABWN010000012">
    <property type="protein sequence ID" value="GAA6169419.1"/>
    <property type="molecule type" value="Genomic_DNA"/>
</dbReference>
<dbReference type="Proteomes" id="UP001465153">
    <property type="component" value="Unassembled WGS sequence"/>
</dbReference>
<keyword evidence="2" id="KW-0732">Signal</keyword>
<proteinExistence type="predicted"/>
<sequence length="413" mass="45939">MKKIYTCVGLLLTSSVSFAEVDLSSLEARIKQLEEQLSNQEISRKKQAELLTFGGRLQLDYNQFDGAYNAVNGGDTGAELFPRRVRISAEGEQDDLDFKLIMDFSEGEAEILLLRFRYTGFENGPQIKFGRIREDISLDALTSSKHLALIERSSYANTMSPFFRYGVSAYQSFDSGLRYAVGVYNNDAFGSDGDDESSNLSLSYSSRLTWSHVPAQGNVFHLGAWHSLREMDGDILNAAFARGEIREPEVRLVNYAAGGDTAAVDQINQYGVELGWQKNAFLLQAEYGEREIETENSASILDGETYEGYYVQASYFLTGESRRYSKGSAKWSSPKGVRNAWEVAARFSSFDATSDSQGTELETFTLGASYYLNPDVRLMLNYVHSEVSGPGVSALLGNEDEGDGITARIHYEF</sequence>
<evidence type="ECO:0000313" key="4">
    <source>
        <dbReference type="Proteomes" id="UP001465153"/>
    </source>
</evidence>
<evidence type="ECO:0000313" key="3">
    <source>
        <dbReference type="EMBL" id="GAA6169419.1"/>
    </source>
</evidence>
<reference evidence="3 4" key="1">
    <citation type="submission" date="2024-04" db="EMBL/GenBank/DDBJ databases">
        <title>Draft genome sequence of Sessilibacter corallicola NBRC 116591.</title>
        <authorList>
            <person name="Miyakawa T."/>
            <person name="Kusuya Y."/>
            <person name="Miura T."/>
        </authorList>
    </citation>
    <scope>NUCLEOTIDE SEQUENCE [LARGE SCALE GENOMIC DNA]</scope>
    <source>
        <strain evidence="3 4">KU-00831-HH</strain>
    </source>
</reference>
<dbReference type="Pfam" id="PF07396">
    <property type="entry name" value="Porin_O_P"/>
    <property type="match status" value="1"/>
</dbReference>
<organism evidence="3 4">
    <name type="scientific">Sessilibacter corallicola</name>
    <dbReference type="NCBI Taxonomy" id="2904075"/>
    <lineage>
        <taxon>Bacteria</taxon>
        <taxon>Pseudomonadati</taxon>
        <taxon>Pseudomonadota</taxon>
        <taxon>Gammaproteobacteria</taxon>
        <taxon>Cellvibrionales</taxon>
        <taxon>Cellvibrionaceae</taxon>
        <taxon>Sessilibacter</taxon>
    </lineage>
</organism>
<dbReference type="SUPFAM" id="SSF56935">
    <property type="entry name" value="Porins"/>
    <property type="match status" value="1"/>
</dbReference>
<protein>
    <submittedName>
        <fullName evidence="3">OprO/OprP family phosphate-selective porin</fullName>
    </submittedName>
</protein>
<gene>
    <name evidence="3" type="ORF">NBRC116591_32300</name>
</gene>
<comment type="caution">
    <text evidence="3">The sequence shown here is derived from an EMBL/GenBank/DDBJ whole genome shotgun (WGS) entry which is preliminary data.</text>
</comment>
<keyword evidence="4" id="KW-1185">Reference proteome</keyword>
<evidence type="ECO:0000256" key="2">
    <source>
        <dbReference type="SAM" id="SignalP"/>
    </source>
</evidence>
<name>A0ABQ0ACQ1_9GAMM</name>
<dbReference type="InterPro" id="IPR023614">
    <property type="entry name" value="Porin_dom_sf"/>
</dbReference>
<feature type="chain" id="PRO_5046848651" evidence="2">
    <location>
        <begin position="20"/>
        <end position="413"/>
    </location>
</feature>
<accession>A0ABQ0ACQ1</accession>
<evidence type="ECO:0000256" key="1">
    <source>
        <dbReference type="SAM" id="Coils"/>
    </source>
</evidence>
<dbReference type="RefSeq" id="WP_353303950.1">
    <property type="nucleotide sequence ID" value="NZ_BAABWN010000012.1"/>
</dbReference>
<feature type="signal peptide" evidence="2">
    <location>
        <begin position="1"/>
        <end position="19"/>
    </location>
</feature>